<reference evidence="16" key="1">
    <citation type="journal article" date="2021" name="Cell">
        <title>Tracing the genetic footprints of vertebrate landing in non-teleost ray-finned fishes.</title>
        <authorList>
            <person name="Bi X."/>
            <person name="Wang K."/>
            <person name="Yang L."/>
            <person name="Pan H."/>
            <person name="Jiang H."/>
            <person name="Wei Q."/>
            <person name="Fang M."/>
            <person name="Yu H."/>
            <person name="Zhu C."/>
            <person name="Cai Y."/>
            <person name="He Y."/>
            <person name="Gan X."/>
            <person name="Zeng H."/>
            <person name="Yu D."/>
            <person name="Zhu Y."/>
            <person name="Jiang H."/>
            <person name="Qiu Q."/>
            <person name="Yang H."/>
            <person name="Zhang Y.E."/>
            <person name="Wang W."/>
            <person name="Zhu M."/>
            <person name="He S."/>
            <person name="Zhang G."/>
        </authorList>
    </citation>
    <scope>NUCLEOTIDE SEQUENCE</scope>
    <source>
        <strain evidence="16">Allg_001</strain>
    </source>
</reference>
<dbReference type="PANTHER" id="PTHR22588:SF15">
    <property type="entry name" value="VWFA DOMAIN-CONTAINING PROTEIN"/>
    <property type="match status" value="1"/>
</dbReference>
<dbReference type="SMART" id="SM00327">
    <property type="entry name" value="VWA"/>
    <property type="match status" value="3"/>
</dbReference>
<feature type="compositionally biased region" description="Basic and acidic residues" evidence="13">
    <location>
        <begin position="296"/>
        <end position="308"/>
    </location>
</feature>
<dbReference type="CDD" id="cd01450">
    <property type="entry name" value="vWFA_subfamily_ECM"/>
    <property type="match status" value="1"/>
</dbReference>
<dbReference type="InterPro" id="IPR008160">
    <property type="entry name" value="Collagen"/>
</dbReference>
<feature type="non-terminal residue" evidence="16">
    <location>
        <position position="1124"/>
    </location>
</feature>
<dbReference type="InterPro" id="IPR002035">
    <property type="entry name" value="VWF_A"/>
</dbReference>
<organism evidence="16 17">
    <name type="scientific">Atractosteus spatula</name>
    <name type="common">Alligator gar</name>
    <name type="synonym">Lepisosteus spatula</name>
    <dbReference type="NCBI Taxonomy" id="7917"/>
    <lineage>
        <taxon>Eukaryota</taxon>
        <taxon>Metazoa</taxon>
        <taxon>Chordata</taxon>
        <taxon>Craniata</taxon>
        <taxon>Vertebrata</taxon>
        <taxon>Euteleostomi</taxon>
        <taxon>Actinopterygii</taxon>
        <taxon>Neopterygii</taxon>
        <taxon>Holostei</taxon>
        <taxon>Semionotiformes</taxon>
        <taxon>Lepisosteidae</taxon>
        <taxon>Atractosteus</taxon>
    </lineage>
</organism>
<dbReference type="FunFam" id="3.40.50.410:FF:000026">
    <property type="entry name" value="Collagen, type VI, alpha 1"/>
    <property type="match status" value="1"/>
</dbReference>
<name>A0A8J7T6K9_ATRSP</name>
<keyword evidence="4 14" id="KW-0732">Signal</keyword>
<evidence type="ECO:0000256" key="11">
    <source>
        <dbReference type="ARBA" id="ARBA00044000"/>
    </source>
</evidence>
<evidence type="ECO:0000256" key="10">
    <source>
        <dbReference type="ARBA" id="ARBA00043858"/>
    </source>
</evidence>
<feature type="domain" description="VWFA" evidence="15">
    <location>
        <begin position="937"/>
        <end position="1119"/>
    </location>
</feature>
<keyword evidence="2" id="KW-0964">Secreted</keyword>
<proteinExistence type="inferred from homology"/>
<feature type="signal peptide" evidence="14">
    <location>
        <begin position="1"/>
        <end position="18"/>
    </location>
</feature>
<keyword evidence="5" id="KW-0677">Repeat</keyword>
<evidence type="ECO:0000256" key="5">
    <source>
        <dbReference type="ARBA" id="ARBA00022737"/>
    </source>
</evidence>
<dbReference type="PANTHER" id="PTHR22588">
    <property type="entry name" value="VWFA DOMAIN-CONTAINING PROTEIN"/>
    <property type="match status" value="1"/>
</dbReference>
<keyword evidence="8" id="KW-0325">Glycoprotein</keyword>
<comment type="similarity">
    <text evidence="11">Belongs to the type VI collagen family.</text>
</comment>
<feature type="domain" description="VWFA" evidence="15">
    <location>
        <begin position="624"/>
        <end position="810"/>
    </location>
</feature>
<keyword evidence="6" id="KW-0130">Cell adhesion</keyword>
<evidence type="ECO:0000256" key="3">
    <source>
        <dbReference type="ARBA" id="ARBA00022530"/>
    </source>
</evidence>
<keyword evidence="9" id="KW-0379">Hydroxylation</keyword>
<accession>A0A8J7T6K9</accession>
<dbReference type="InterPro" id="IPR036465">
    <property type="entry name" value="vWFA_dom_sf"/>
</dbReference>
<dbReference type="Proteomes" id="UP000736164">
    <property type="component" value="Unassembled WGS sequence"/>
</dbReference>
<dbReference type="Pfam" id="PF00092">
    <property type="entry name" value="VWA"/>
    <property type="match status" value="3"/>
</dbReference>
<evidence type="ECO:0000256" key="13">
    <source>
        <dbReference type="SAM" id="MobiDB-lite"/>
    </source>
</evidence>
<evidence type="ECO:0000313" key="16">
    <source>
        <dbReference type="EMBL" id="MBN3312457.1"/>
    </source>
</evidence>
<dbReference type="GO" id="GO:0007155">
    <property type="term" value="P:cell adhesion"/>
    <property type="evidence" value="ECO:0007669"/>
    <property type="project" value="UniProtKB-KW"/>
</dbReference>
<evidence type="ECO:0000256" key="7">
    <source>
        <dbReference type="ARBA" id="ARBA00023119"/>
    </source>
</evidence>
<evidence type="ECO:0000256" key="14">
    <source>
        <dbReference type="SAM" id="SignalP"/>
    </source>
</evidence>
<feature type="chain" id="PRO_5035192443" description="Collagen alpha-2(VI) chain" evidence="14">
    <location>
        <begin position="19"/>
        <end position="1124"/>
    </location>
</feature>
<comment type="caution">
    <text evidence="16">The sequence shown here is derived from an EMBL/GenBank/DDBJ whole genome shotgun (WGS) entry which is preliminary data.</text>
</comment>
<dbReference type="Pfam" id="PF01391">
    <property type="entry name" value="Collagen"/>
    <property type="match status" value="3"/>
</dbReference>
<dbReference type="FunFam" id="3.40.50.410:FF:000027">
    <property type="entry name" value="collagen alpha-2(VI) chain isoform X1"/>
    <property type="match status" value="1"/>
</dbReference>
<protein>
    <recommendedName>
        <fullName evidence="12">Collagen alpha-2(VI) chain</fullName>
    </recommendedName>
</protein>
<dbReference type="Gene3D" id="3.40.50.410">
    <property type="entry name" value="von Willebrand factor, type A domain"/>
    <property type="match status" value="3"/>
</dbReference>
<feature type="domain" description="VWFA" evidence="15">
    <location>
        <begin position="34"/>
        <end position="224"/>
    </location>
</feature>
<evidence type="ECO:0000313" key="17">
    <source>
        <dbReference type="Proteomes" id="UP000736164"/>
    </source>
</evidence>
<evidence type="ECO:0000256" key="12">
    <source>
        <dbReference type="ARBA" id="ARBA00070549"/>
    </source>
</evidence>
<feature type="non-terminal residue" evidence="16">
    <location>
        <position position="1"/>
    </location>
</feature>
<dbReference type="PRINTS" id="PR00453">
    <property type="entry name" value="VWFADOMAIN"/>
</dbReference>
<gene>
    <name evidence="16" type="primary">Col6a2</name>
    <name evidence="16" type="ORF">GTO95_0011757</name>
</gene>
<keyword evidence="7" id="KW-0176">Collagen</keyword>
<dbReference type="PROSITE" id="PS50234">
    <property type="entry name" value="VWFA"/>
    <property type="match status" value="3"/>
</dbReference>
<dbReference type="AlphaFoldDB" id="A0A8J7T6K9"/>
<keyword evidence="17" id="KW-1185">Reference proteome</keyword>
<evidence type="ECO:0000256" key="9">
    <source>
        <dbReference type="ARBA" id="ARBA00023278"/>
    </source>
</evidence>
<evidence type="ECO:0000256" key="1">
    <source>
        <dbReference type="ARBA" id="ARBA00004498"/>
    </source>
</evidence>
<comment type="function">
    <text evidence="10">Collagen VI acts as a cell-binding protein.</text>
</comment>
<dbReference type="EMBL" id="JAAWVO010005693">
    <property type="protein sequence ID" value="MBN3312457.1"/>
    <property type="molecule type" value="Genomic_DNA"/>
</dbReference>
<evidence type="ECO:0000256" key="4">
    <source>
        <dbReference type="ARBA" id="ARBA00022729"/>
    </source>
</evidence>
<sequence>MLLKFILTCLLFGAVTHGQASNQGCSKKTECAINVYFVIDTSETVALQLPPPGSLVTSITRFTEKFVQKLEPLQSRGPVEFKWELGGLHYSDRVEIFSQITSDTNAFIQRLKSISYLGRGTFTDCALSNMTDQVVKHASKDNRIRFAVVITDGHVTGSPCRGMKIKAEEARDQGIRLFSVAGNERYDEAGLKEIANTPIELYRNSYRAIDGPTLAVNEATMDRIIKVMQHEAYSECYRLQCLEKPGPSGPKGYRGQKGAKGDIGGPGPKGEKGRQGDQGIEGPIGYPGPKGVPGLKGEKGELGSEGKKGVAGLSGRNGTDGQKGKIGRIGPPGCKGDPGDKGAPGHAGNAGDRGPPGDSGLKVSVVICEFQGDPGRPGKSGPPGQPGEKGQDVGNLVLFFTQGERGSPGMSGLPGQKGTKGTVGTPGPRGEPGRRGDFGPKGSPGTVGPRGEKGDQGPEGQRGLPGEMGNKGSKGEIGLPGPRGPPGGFGEQGKNGSRGDPGDAGPRGESGAPGPKGDKGRAGFGYPGSRGPPGDRGEPGSQGPQGGRGEYGQKGLPGESGPPGDPGDPGPAGEPGERGIGGDPGPDGEPGPEGDPGLTECDVMTYVRETCGCCDCEKRCGPLDIVFVIDSSESVGLTNFTLEKNFVINVISRLGSIAKDPNSEAGTRVGIVQYSHEGTFQAIHLNDSKIDSLASFKDAVKRLEWIAGGTWTPSALKFAYDNLIKGSRRAKAKVSAVVITDGRFDPRDDDTLLRSLCGADITVHAIGIGDMFHRRQESESLVSIACEDKSRVTGMNLFADLVAEDFIDQMGDVLCPDPYVVCPDLPCKTDVETPWNGYPLFQLNPEEGINTSVPSSISAVLQLLSSLKTSQDPDNYPILVATLAYTAQRAKFANGEERQQWTDLFIDTFRVAYGDIMGDPDVALEMAVSACTQRPVDVVFLLDGSERIGEKNFQHARGFVERVARSLVLANRDNDEQHARMALMQYGRENETQIIFPLTYNLTTILNSLGQMKYLESSSNVGTAIIYAMNNIVNSQGSRLSRRNAELSFVFITDGFTGKKSLAEAEISMRRADAVPTVIAVGSDVDNDVLLQIGLGDRSAIFHEKEYSQLSNANFFDRFIRWIC</sequence>
<comment type="subcellular location">
    <subcellularLocation>
        <location evidence="1">Secreted</location>
        <location evidence="1">Extracellular space</location>
        <location evidence="1">Extracellular matrix</location>
    </subcellularLocation>
</comment>
<keyword evidence="3" id="KW-0272">Extracellular matrix</keyword>
<evidence type="ECO:0000256" key="6">
    <source>
        <dbReference type="ARBA" id="ARBA00022889"/>
    </source>
</evidence>
<evidence type="ECO:0000259" key="15">
    <source>
        <dbReference type="PROSITE" id="PS50234"/>
    </source>
</evidence>
<feature type="compositionally biased region" description="Gly residues" evidence="13">
    <location>
        <begin position="543"/>
        <end position="552"/>
    </location>
</feature>
<dbReference type="GO" id="GO:0005581">
    <property type="term" value="C:collagen trimer"/>
    <property type="evidence" value="ECO:0007669"/>
    <property type="project" value="UniProtKB-KW"/>
</dbReference>
<dbReference type="SUPFAM" id="SSF53300">
    <property type="entry name" value="vWA-like"/>
    <property type="match status" value="3"/>
</dbReference>
<evidence type="ECO:0000256" key="8">
    <source>
        <dbReference type="ARBA" id="ARBA00023180"/>
    </source>
</evidence>
<dbReference type="CDD" id="cd01480">
    <property type="entry name" value="vWA_collagen_alpha_1-VI-type"/>
    <property type="match status" value="1"/>
</dbReference>
<feature type="region of interest" description="Disordered" evidence="13">
    <location>
        <begin position="245"/>
        <end position="597"/>
    </location>
</feature>
<feature type="compositionally biased region" description="Low complexity" evidence="13">
    <location>
        <begin position="414"/>
        <end position="428"/>
    </location>
</feature>
<dbReference type="FunFam" id="3.40.50.410:FF:000052">
    <property type="entry name" value="collagen alpha-2(VI) chain isoform X1"/>
    <property type="match status" value="1"/>
</dbReference>
<dbReference type="InterPro" id="IPR052229">
    <property type="entry name" value="Collagen-VI/PIF"/>
</dbReference>
<evidence type="ECO:0000256" key="2">
    <source>
        <dbReference type="ARBA" id="ARBA00022525"/>
    </source>
</evidence>